<evidence type="ECO:0000259" key="5">
    <source>
        <dbReference type="Pfam" id="PF23227"/>
    </source>
</evidence>
<dbReference type="Pfam" id="PF23210">
    <property type="entry name" value="HEAT_Maestro_2"/>
    <property type="match status" value="1"/>
</dbReference>
<organism evidence="6 7">
    <name type="scientific">Pogona vitticeps</name>
    <name type="common">central bearded dragon</name>
    <dbReference type="NCBI Taxonomy" id="103695"/>
    <lineage>
        <taxon>Eukaryota</taxon>
        <taxon>Metazoa</taxon>
        <taxon>Chordata</taxon>
        <taxon>Craniata</taxon>
        <taxon>Vertebrata</taxon>
        <taxon>Euteleostomi</taxon>
        <taxon>Lepidosauria</taxon>
        <taxon>Squamata</taxon>
        <taxon>Bifurcata</taxon>
        <taxon>Unidentata</taxon>
        <taxon>Episquamata</taxon>
        <taxon>Toxicofera</taxon>
        <taxon>Iguania</taxon>
        <taxon>Acrodonta</taxon>
        <taxon>Agamidae</taxon>
        <taxon>Amphibolurinae</taxon>
        <taxon>Pogona</taxon>
    </lineage>
</organism>
<dbReference type="PANTHER" id="PTHR23120">
    <property type="entry name" value="MAESTRO-RELATED HEAT DOMAIN-CONTAINING"/>
    <property type="match status" value="1"/>
</dbReference>
<feature type="compositionally biased region" description="Low complexity" evidence="2">
    <location>
        <begin position="991"/>
        <end position="1002"/>
    </location>
</feature>
<evidence type="ECO:0000256" key="2">
    <source>
        <dbReference type="SAM" id="MobiDB-lite"/>
    </source>
</evidence>
<evidence type="ECO:0000259" key="3">
    <source>
        <dbReference type="Pfam" id="PF21047"/>
    </source>
</evidence>
<dbReference type="Gene3D" id="1.25.10.10">
    <property type="entry name" value="Leucine-rich Repeat Variant"/>
    <property type="match status" value="1"/>
</dbReference>
<feature type="domain" description="MROH2B-like HEAT-repeats" evidence="4">
    <location>
        <begin position="18"/>
        <end position="250"/>
    </location>
</feature>
<feature type="domain" description="Maestro-like HEAT-repeats" evidence="3">
    <location>
        <begin position="291"/>
        <end position="499"/>
    </location>
</feature>
<dbReference type="InterPro" id="IPR045206">
    <property type="entry name" value="Maestro_heat-like_prot"/>
</dbReference>
<feature type="compositionally biased region" description="Basic and acidic residues" evidence="2">
    <location>
        <begin position="969"/>
        <end position="990"/>
    </location>
</feature>
<dbReference type="InterPro" id="IPR055406">
    <property type="entry name" value="HEAT_Maestro"/>
</dbReference>
<dbReference type="InterPro" id="IPR011989">
    <property type="entry name" value="ARM-like"/>
</dbReference>
<evidence type="ECO:0000313" key="7">
    <source>
        <dbReference type="RefSeq" id="XP_072858412.1"/>
    </source>
</evidence>
<dbReference type="InterPro" id="IPR055408">
    <property type="entry name" value="HEAT_MROH2B-like"/>
</dbReference>
<accession>A0ABM5GL81</accession>
<sequence>MAGGPASHLQHIACSIHKFVERLLIDVTDKACLEELRRELLKVDPAYNSRSPEKVFLYQYYGAILRASDDSQLVEEHLYTVLAMSHRGPFEAKGIASAVGLAASRHLDEVFQVLEIYSKSAHSEETYTSNSSQCGKWSTLLLCYGQVALSIKEEVLPRAELIVSKMIEYFTINPLDISLKKSLLIAVLMFLEAISATGKAQEIRLHMKAPLVECLIVLIEREPTSILADTVRQDAMYIVKELSLEGQLSGVEEEAAQDIQGLYYQTMNSFEEMLQALLLENPCPLELKHMMELSREFSKLAHLTAVLIGLCNDPVQHVSCCAVQGVSCLCEVLLRQKELKNLKQKRRKWFGKRSSKPEEEESLSLLRVDSSWHVATPHSDLLFSSQLTNLLLSVLDSLKGSDAGLLKAAEEVLNAIVENHAMKIRRVEDVIGAIYRCLQLGQSSYWTRKVVLRALGFLLPSHMEEVLRSCLSFSIPVNRHANELWTAMATGPQVATQVLQLLLKNLQVKNPLEGDEDIATMSLAAMNVIHETFRIPGYRTALAEMHLQLFIPLLKQVLYVMQMNLPDSLKARQDIILKENPEALSFQSTSVEIIKNLFSVAGDWVVYACIEFQQGWVVLSTPQQFLQGTRLLARAMTECDSPQIPGIFGEAALILNSEEDELKKMTALALVIEFLKSPSAVKMMNRFNLKEHLQEGMAASNPVIKDLCVKGLCSFVFQQEKVKLLRDQLPALMESVFSGQEGHVLEGLESIRTAVYEMDGQGVGPLCVDLALNVRSFFEDERAVVRASAFSLFGQLVVRAKEADKAVLRKEVEYSLLPLLLHLKDQDVRVALSCKLTFLHCGVFLGWPHLKLMFRSMAWEDLHSCLVDAWKYLMRNNHDNIHVFISQALEYLHHPRSEIRHAAARFTGCTLNYYSSELSKNLEQEDIVYLNKVFQEMESSPDRSMVRFAKTYRVVLQKLSVKRRLAGAGEKDGQDTESRGGEKQPGEWESRASSPLLLLRPESPWPEGPPRLEGTDFLGMQSPRRSRRPLLQRGNPSCEPGDQDQWLSPEAAPKSSSSRRSTSAERKPSPLPQGDHLSRGDNRP</sequence>
<evidence type="ECO:0000259" key="4">
    <source>
        <dbReference type="Pfam" id="PF23210"/>
    </source>
</evidence>
<dbReference type="InterPro" id="IPR048465">
    <property type="entry name" value="Maestro-like_HEAT"/>
</dbReference>
<dbReference type="Pfam" id="PF21047">
    <property type="entry name" value="HEAT_Maestro"/>
    <property type="match status" value="1"/>
</dbReference>
<dbReference type="PANTHER" id="PTHR23120:SF6">
    <property type="entry name" value="MAESTRO HEAT-LIKE REPEAT FAMILY MEMBER 5"/>
    <property type="match status" value="1"/>
</dbReference>
<protein>
    <submittedName>
        <fullName evidence="7">Maestro heat-like repeat family member 5</fullName>
    </submittedName>
</protein>
<dbReference type="Proteomes" id="UP001652642">
    <property type="component" value="Chromosome 5"/>
</dbReference>
<feature type="region of interest" description="Disordered" evidence="2">
    <location>
        <begin position="965"/>
        <end position="1084"/>
    </location>
</feature>
<evidence type="ECO:0000313" key="6">
    <source>
        <dbReference type="Proteomes" id="UP001652642"/>
    </source>
</evidence>
<keyword evidence="6" id="KW-1185">Reference proteome</keyword>
<name>A0ABM5GL81_9SAUR</name>
<dbReference type="SUPFAM" id="SSF48371">
    <property type="entry name" value="ARM repeat"/>
    <property type="match status" value="2"/>
</dbReference>
<feature type="domain" description="Maestro/Maestro-like HEAT-repeats" evidence="5">
    <location>
        <begin position="691"/>
        <end position="956"/>
    </location>
</feature>
<proteinExistence type="predicted"/>
<dbReference type="Pfam" id="PF23227">
    <property type="entry name" value="HEAT_MROH2B_C"/>
    <property type="match status" value="1"/>
</dbReference>
<keyword evidence="1" id="KW-0677">Repeat</keyword>
<dbReference type="GeneID" id="110079835"/>
<feature type="compositionally biased region" description="Low complexity" evidence="2">
    <location>
        <begin position="1048"/>
        <end position="1061"/>
    </location>
</feature>
<gene>
    <name evidence="7" type="primary">LOC110079835</name>
</gene>
<dbReference type="RefSeq" id="XP_072858412.1">
    <property type="nucleotide sequence ID" value="XM_073002311.1"/>
</dbReference>
<reference evidence="7" key="1">
    <citation type="submission" date="2025-08" db="UniProtKB">
        <authorList>
            <consortium name="RefSeq"/>
        </authorList>
    </citation>
    <scope>IDENTIFICATION</scope>
</reference>
<evidence type="ECO:0000256" key="1">
    <source>
        <dbReference type="ARBA" id="ARBA00022737"/>
    </source>
</evidence>
<dbReference type="InterPro" id="IPR016024">
    <property type="entry name" value="ARM-type_fold"/>
</dbReference>